<evidence type="ECO:0000313" key="3">
    <source>
        <dbReference type="Proteomes" id="UP001163064"/>
    </source>
</evidence>
<dbReference type="EMBL" id="JAPHNL010000113">
    <property type="protein sequence ID" value="MCX3060621.1"/>
    <property type="molecule type" value="Genomic_DNA"/>
</dbReference>
<feature type="transmembrane region" description="Helical" evidence="1">
    <location>
        <begin position="75"/>
        <end position="105"/>
    </location>
</feature>
<dbReference type="Proteomes" id="UP001163064">
    <property type="component" value="Unassembled WGS sequence"/>
</dbReference>
<accession>A0ABT3TUB7</accession>
<keyword evidence="1" id="KW-0812">Transmembrane</keyword>
<evidence type="ECO:0000256" key="1">
    <source>
        <dbReference type="SAM" id="Phobius"/>
    </source>
</evidence>
<evidence type="ECO:0000313" key="2">
    <source>
        <dbReference type="EMBL" id="MCX3060621.1"/>
    </source>
</evidence>
<feature type="transmembrane region" description="Helical" evidence="1">
    <location>
        <begin position="43"/>
        <end position="63"/>
    </location>
</feature>
<keyword evidence="1" id="KW-1133">Transmembrane helix</keyword>
<protein>
    <submittedName>
        <fullName evidence="2">Uncharacterized protein</fullName>
    </submittedName>
</protein>
<reference evidence="2" key="1">
    <citation type="submission" date="2022-10" db="EMBL/GenBank/DDBJ databases">
        <title>Streptomyces beihaiensis sp. nov., a chitin degrading actinobacterium, isolated from shrimp pond soil.</title>
        <authorList>
            <person name="Xie J."/>
            <person name="Shen N."/>
        </authorList>
    </citation>
    <scope>NUCLEOTIDE SEQUENCE</scope>
    <source>
        <strain evidence="2">GXMU-J5</strain>
    </source>
</reference>
<proteinExistence type="predicted"/>
<sequence length="201" mass="21463">MTFRRGALGSPETALFLGPLLFGVYGVIRLLDGIDGVHGPGLAWTTGHLCFLAGLPLYVRGFGLMRDLAGRRDRWAGAALVTSVAGAFAFAVQFGVDVVCGLLANDHARMSELSDHFGSLPGAQIVFYIAGPILFSLGQVALAARLYRWRALPLWAPCVLFASVLLPFADKDLIPLAAALMLLGYSPLRRSSASRTAFTRA</sequence>
<feature type="transmembrane region" description="Helical" evidence="1">
    <location>
        <begin position="125"/>
        <end position="144"/>
    </location>
</feature>
<organism evidence="2 3">
    <name type="scientific">Streptomyces beihaiensis</name>
    <dbReference type="NCBI Taxonomy" id="2984495"/>
    <lineage>
        <taxon>Bacteria</taxon>
        <taxon>Bacillati</taxon>
        <taxon>Actinomycetota</taxon>
        <taxon>Actinomycetes</taxon>
        <taxon>Kitasatosporales</taxon>
        <taxon>Streptomycetaceae</taxon>
        <taxon>Streptomyces</taxon>
    </lineage>
</organism>
<gene>
    <name evidence="2" type="ORF">OFY01_12790</name>
</gene>
<name>A0ABT3TUB7_9ACTN</name>
<keyword evidence="3" id="KW-1185">Reference proteome</keyword>
<keyword evidence="1" id="KW-0472">Membrane</keyword>
<feature type="transmembrane region" description="Helical" evidence="1">
    <location>
        <begin position="12"/>
        <end position="31"/>
    </location>
</feature>
<feature type="transmembrane region" description="Helical" evidence="1">
    <location>
        <begin position="151"/>
        <end position="167"/>
    </location>
</feature>
<comment type="caution">
    <text evidence="2">The sequence shown here is derived from an EMBL/GenBank/DDBJ whole genome shotgun (WGS) entry which is preliminary data.</text>
</comment>
<dbReference type="RefSeq" id="WP_266599358.1">
    <property type="nucleotide sequence ID" value="NZ_JAPHNL010000113.1"/>
</dbReference>